<dbReference type="Pfam" id="PF13639">
    <property type="entry name" value="zf-RING_2"/>
    <property type="match status" value="1"/>
</dbReference>
<feature type="region of interest" description="Disordered" evidence="6">
    <location>
        <begin position="1"/>
        <end position="52"/>
    </location>
</feature>
<proteinExistence type="predicted"/>
<dbReference type="SUPFAM" id="SSF57850">
    <property type="entry name" value="RING/U-box"/>
    <property type="match status" value="1"/>
</dbReference>
<organism evidence="8 10">
    <name type="scientific">Chrysochromulina tobinii</name>
    <dbReference type="NCBI Taxonomy" id="1460289"/>
    <lineage>
        <taxon>Eukaryota</taxon>
        <taxon>Haptista</taxon>
        <taxon>Haptophyta</taxon>
        <taxon>Prymnesiophyceae</taxon>
        <taxon>Prymnesiales</taxon>
        <taxon>Chrysochromulinaceae</taxon>
        <taxon>Chrysochromulina</taxon>
    </lineage>
</organism>
<dbReference type="GO" id="GO:0061630">
    <property type="term" value="F:ubiquitin protein ligase activity"/>
    <property type="evidence" value="ECO:0007669"/>
    <property type="project" value="TreeGrafter"/>
</dbReference>
<reference evidence="10" key="2">
    <citation type="journal article" date="2015" name="PLoS Genet.">
        <title>Genome Sequence and Transcriptome Analyses of Chrysochromulina tobin: Metabolic Tools for Enhanced Algal Fitness in the Prominent Order Prymnesiales (Haptophyceae).</title>
        <authorList>
            <person name="Hovde B.T."/>
            <person name="Deodato C.R."/>
            <person name="Hunsperger H.M."/>
            <person name="Ryken S.A."/>
            <person name="Yost W."/>
            <person name="Jha R.K."/>
            <person name="Patterson J."/>
            <person name="Monnat R.J. Jr."/>
            <person name="Barlow S.B."/>
            <person name="Starkenburg S.R."/>
            <person name="Cattolico R.A."/>
        </authorList>
    </citation>
    <scope>NUCLEOTIDE SEQUENCE</scope>
    <source>
        <strain evidence="10">CCMP291</strain>
    </source>
</reference>
<keyword evidence="2 4" id="KW-0863">Zinc-finger</keyword>
<evidence type="ECO:0000256" key="3">
    <source>
        <dbReference type="ARBA" id="ARBA00022833"/>
    </source>
</evidence>
<dbReference type="PANTHER" id="PTHR45969:SF69">
    <property type="entry name" value="FINGER DOMAIN PROTEIN, PUTATIVE (AFU_ORTHOLOGUE AFUA_3G12190)-RELATED"/>
    <property type="match status" value="1"/>
</dbReference>
<dbReference type="EMBL" id="JWZX01003047">
    <property type="protein sequence ID" value="KOO24840.1"/>
    <property type="molecule type" value="Genomic_DNA"/>
</dbReference>
<evidence type="ECO:0000313" key="10">
    <source>
        <dbReference type="Proteomes" id="UP000037460"/>
    </source>
</evidence>
<feature type="domain" description="RING-type" evidence="7">
    <location>
        <begin position="55"/>
        <end position="96"/>
    </location>
</feature>
<dbReference type="SMART" id="SM00184">
    <property type="entry name" value="RING"/>
    <property type="match status" value="1"/>
</dbReference>
<keyword evidence="10" id="KW-1185">Reference proteome</keyword>
<dbReference type="AlphaFoldDB" id="A0A0M0JEP5"/>
<evidence type="ECO:0000259" key="7">
    <source>
        <dbReference type="PROSITE" id="PS50089"/>
    </source>
</evidence>
<dbReference type="EMBL" id="JWZX01003047">
    <property type="protein sequence ID" value="KOO24837.1"/>
    <property type="molecule type" value="Genomic_DNA"/>
</dbReference>
<dbReference type="Proteomes" id="UP000037460">
    <property type="component" value="Unassembled WGS sequence"/>
</dbReference>
<feature type="region of interest" description="Disordered" evidence="6">
    <location>
        <begin position="90"/>
        <end position="137"/>
    </location>
</feature>
<dbReference type="InterPro" id="IPR013083">
    <property type="entry name" value="Znf_RING/FYVE/PHD"/>
</dbReference>
<reference evidence="8" key="1">
    <citation type="submission" date="2014-12" db="EMBL/GenBank/DDBJ databases">
        <title>Draft genome of the oleaginous, mixotrophic haptophyte, Chrysochromulina tobin.</title>
        <authorList>
            <person name="Hovde B.T."/>
            <person name="Starkenburg S.R."/>
            <person name="Cattolico R.A."/>
        </authorList>
    </citation>
    <scope>NUCLEOTIDE SEQUENCE</scope>
    <source>
        <strain evidence="8">CCMP291</strain>
    </source>
</reference>
<dbReference type="Gene3D" id="3.30.40.10">
    <property type="entry name" value="Zinc/RING finger domain, C3HC4 (zinc finger)"/>
    <property type="match status" value="1"/>
</dbReference>
<evidence type="ECO:0000313" key="8">
    <source>
        <dbReference type="EMBL" id="KOO24837.1"/>
    </source>
</evidence>
<feature type="compositionally biased region" description="Low complexity" evidence="6">
    <location>
        <begin position="1"/>
        <end position="14"/>
    </location>
</feature>
<keyword evidence="1" id="KW-0479">Metal-binding</keyword>
<dbReference type="CDD" id="cd16454">
    <property type="entry name" value="RING-H2_PA-TM-RING"/>
    <property type="match status" value="1"/>
</dbReference>
<feature type="coiled-coil region" evidence="5">
    <location>
        <begin position="198"/>
        <end position="225"/>
    </location>
</feature>
<keyword evidence="3" id="KW-0862">Zinc</keyword>
<keyword evidence="5" id="KW-0175">Coiled coil</keyword>
<evidence type="ECO:0000256" key="5">
    <source>
        <dbReference type="SAM" id="Coils"/>
    </source>
</evidence>
<evidence type="ECO:0000256" key="1">
    <source>
        <dbReference type="ARBA" id="ARBA00022723"/>
    </source>
</evidence>
<dbReference type="PROSITE" id="PS50089">
    <property type="entry name" value="ZF_RING_2"/>
    <property type="match status" value="1"/>
</dbReference>
<protein>
    <recommendedName>
        <fullName evidence="7">RING-type domain-containing protein</fullName>
    </recommendedName>
</protein>
<accession>A0A0M0JEP5</accession>
<feature type="compositionally biased region" description="Pro residues" evidence="6">
    <location>
        <begin position="38"/>
        <end position="48"/>
    </location>
</feature>
<gene>
    <name evidence="8" type="ORF">Ctob_008802</name>
    <name evidence="9" type="ORF">Ctob_008806</name>
</gene>
<dbReference type="OrthoDB" id="8062037at2759"/>
<evidence type="ECO:0000313" key="9">
    <source>
        <dbReference type="EMBL" id="KOO24840.1"/>
    </source>
</evidence>
<comment type="caution">
    <text evidence="8">The sequence shown here is derived from an EMBL/GenBank/DDBJ whole genome shotgun (WGS) entry which is preliminary data.</text>
</comment>
<sequence>MPPRSSARLSSRPSTQASSSNLFESDPSAIDVAKSPAQQPPVQQPPVQPEEEETCAICLDIIESSQGVPLSCGHRYHATCLIPWLQKGNRSCPTCRNKPPRERLGDDDSEDDDGYSRGYESGYTNDEDDESGTAHQQLHDEWNQTWDAWVETLRESESLKRKAVSKAKALVVRKRVDAGERREAQRLVRQHQGWKSKLQKRKKDYDESEKQLRIAERQARRDERKVWDEYYDELAKLTGKRTSKLVQAVANLSGFQRSVLTTRKATDQAQRKVRRVESELARMVGWSGPAPPPVVPDELRNCVAAPDLRNPADLL</sequence>
<evidence type="ECO:0000256" key="6">
    <source>
        <dbReference type="SAM" id="MobiDB-lite"/>
    </source>
</evidence>
<dbReference type="GO" id="GO:0016567">
    <property type="term" value="P:protein ubiquitination"/>
    <property type="evidence" value="ECO:0007669"/>
    <property type="project" value="TreeGrafter"/>
</dbReference>
<dbReference type="InterPro" id="IPR001841">
    <property type="entry name" value="Znf_RING"/>
</dbReference>
<evidence type="ECO:0000256" key="4">
    <source>
        <dbReference type="PROSITE-ProRule" id="PRU00175"/>
    </source>
</evidence>
<dbReference type="PANTHER" id="PTHR45969">
    <property type="entry name" value="RING ZINC FINGER PROTEIN-RELATED"/>
    <property type="match status" value="1"/>
</dbReference>
<name>A0A0M0JEP5_9EUKA</name>
<dbReference type="GO" id="GO:0008270">
    <property type="term" value="F:zinc ion binding"/>
    <property type="evidence" value="ECO:0007669"/>
    <property type="project" value="UniProtKB-KW"/>
</dbReference>
<evidence type="ECO:0000256" key="2">
    <source>
        <dbReference type="ARBA" id="ARBA00022771"/>
    </source>
</evidence>